<dbReference type="PANTHER" id="PTHR33371">
    <property type="entry name" value="INTERMEMBRANE PHOSPHOLIPID TRANSPORT SYSTEM BINDING PROTEIN MLAD-RELATED"/>
    <property type="match status" value="1"/>
</dbReference>
<feature type="compositionally biased region" description="Pro residues" evidence="1">
    <location>
        <begin position="464"/>
        <end position="473"/>
    </location>
</feature>
<feature type="domain" description="Mce/MlaD" evidence="3">
    <location>
        <begin position="59"/>
        <end position="139"/>
    </location>
</feature>
<name>A0ABP9QK11_9PSEU</name>
<dbReference type="InterPro" id="IPR003399">
    <property type="entry name" value="Mce/MlaD"/>
</dbReference>
<evidence type="ECO:0000256" key="1">
    <source>
        <dbReference type="SAM" id="MobiDB-lite"/>
    </source>
</evidence>
<dbReference type="PANTHER" id="PTHR33371:SF4">
    <property type="entry name" value="INTERMEMBRANE PHOSPHOLIPID TRANSPORT SYSTEM BINDING PROTEIN MLAD"/>
    <property type="match status" value="1"/>
</dbReference>
<dbReference type="RefSeq" id="WP_185060814.1">
    <property type="nucleotide sequence ID" value="NZ_BAABJP010000029.1"/>
</dbReference>
<evidence type="ECO:0000313" key="4">
    <source>
        <dbReference type="EMBL" id="GAA5163272.1"/>
    </source>
</evidence>
<reference evidence="5" key="1">
    <citation type="journal article" date="2019" name="Int. J. Syst. Evol. Microbiol.">
        <title>The Global Catalogue of Microorganisms (GCM) 10K type strain sequencing project: providing services to taxonomists for standard genome sequencing and annotation.</title>
        <authorList>
            <consortium name="The Broad Institute Genomics Platform"/>
            <consortium name="The Broad Institute Genome Sequencing Center for Infectious Disease"/>
            <person name="Wu L."/>
            <person name="Ma J."/>
        </authorList>
    </citation>
    <scope>NUCLEOTIDE SEQUENCE [LARGE SCALE GENOMIC DNA]</scope>
    <source>
        <strain evidence="5">JCM 18303</strain>
    </source>
</reference>
<evidence type="ECO:0000313" key="5">
    <source>
        <dbReference type="Proteomes" id="UP001428817"/>
    </source>
</evidence>
<feature type="transmembrane region" description="Helical" evidence="2">
    <location>
        <begin position="29"/>
        <end position="46"/>
    </location>
</feature>
<keyword evidence="2" id="KW-1133">Transmembrane helix</keyword>
<keyword evidence="5" id="KW-1185">Reference proteome</keyword>
<evidence type="ECO:0000256" key="2">
    <source>
        <dbReference type="SAM" id="Phobius"/>
    </source>
</evidence>
<sequence length="514" mass="54827">MSSSDADEVEELTPEEVASARKTRRINRYVGVGMILATVLALWGVYHKEQIATTLSFGDTITARFDRPYKLRPYRNDVKVAGVQVGTVKSEEYDEQSGTSVVTMKVGSGVLDKLGRAPSAHIRPTLILGGNYYVDLVPGGGPGRFDGEEIPLERTSIPVELDRVLSSLNQSARDGFQGMTAKFEETLRTGSREALRTLLQDAPGTLRPAGNVFEGLQGTQPDKDFTNIVSGFDNAARAFSRTDGQVDRILTSLNRTSGALAGGGPELAQAARISADMLRTTRAGLIDLQPTLTKLTDTAPAFRDSAKALGPAFETLDPVLGDTRDMVADLRPLMSDLRPAVDDLVPTTDRLTGSFDDLSGDALNRVNGPLLDALTSQWHGTKPYPNGGANNNEWYKELGYLFSHLNNTFSTFDRNGAFARLTAGIPSSNTLGGSTELVPGVEQGAEMFGLQQPPGPQGGKPAQVPDPPIPNPLYAPGKGQPAIPPADKLPSAPHKSDSDSKPSIPLLGHLGGDN</sequence>
<dbReference type="Proteomes" id="UP001428817">
    <property type="component" value="Unassembled WGS sequence"/>
</dbReference>
<protein>
    <recommendedName>
        <fullName evidence="3">Mce/MlaD domain-containing protein</fullName>
    </recommendedName>
</protein>
<gene>
    <name evidence="4" type="ORF">GCM10023321_49890</name>
</gene>
<organism evidence="4 5">
    <name type="scientific">Pseudonocardia eucalypti</name>
    <dbReference type="NCBI Taxonomy" id="648755"/>
    <lineage>
        <taxon>Bacteria</taxon>
        <taxon>Bacillati</taxon>
        <taxon>Actinomycetota</taxon>
        <taxon>Actinomycetes</taxon>
        <taxon>Pseudonocardiales</taxon>
        <taxon>Pseudonocardiaceae</taxon>
        <taxon>Pseudonocardia</taxon>
    </lineage>
</organism>
<accession>A0ABP9QK11</accession>
<comment type="caution">
    <text evidence="4">The sequence shown here is derived from an EMBL/GenBank/DDBJ whole genome shotgun (WGS) entry which is preliminary data.</text>
</comment>
<proteinExistence type="predicted"/>
<dbReference type="Pfam" id="PF02470">
    <property type="entry name" value="MlaD"/>
    <property type="match status" value="1"/>
</dbReference>
<evidence type="ECO:0000259" key="3">
    <source>
        <dbReference type="Pfam" id="PF02470"/>
    </source>
</evidence>
<dbReference type="EMBL" id="BAABJP010000029">
    <property type="protein sequence ID" value="GAA5163272.1"/>
    <property type="molecule type" value="Genomic_DNA"/>
</dbReference>
<feature type="region of interest" description="Disordered" evidence="1">
    <location>
        <begin position="447"/>
        <end position="514"/>
    </location>
</feature>
<keyword evidence="2" id="KW-0472">Membrane</keyword>
<dbReference type="InterPro" id="IPR052336">
    <property type="entry name" value="MlaD_Phospholipid_Transporter"/>
</dbReference>
<keyword evidence="2" id="KW-0812">Transmembrane</keyword>